<accession>A0A318LNJ3</accession>
<dbReference type="PANTHER" id="PTHR43132">
    <property type="entry name" value="ARSENICAL RESISTANCE OPERON REPRESSOR ARSR-RELATED"/>
    <property type="match status" value="1"/>
</dbReference>
<dbReference type="SUPFAM" id="SSF46785">
    <property type="entry name" value="Winged helix' DNA-binding domain"/>
    <property type="match status" value="1"/>
</dbReference>
<dbReference type="CDD" id="cd00090">
    <property type="entry name" value="HTH_ARSR"/>
    <property type="match status" value="1"/>
</dbReference>
<dbReference type="Pfam" id="PF19361">
    <property type="entry name" value="DUF5937"/>
    <property type="match status" value="1"/>
</dbReference>
<dbReference type="OrthoDB" id="3808065at2"/>
<dbReference type="EMBL" id="MASU01000009">
    <property type="protein sequence ID" value="PXY28587.1"/>
    <property type="molecule type" value="Genomic_DNA"/>
</dbReference>
<dbReference type="Proteomes" id="UP000247892">
    <property type="component" value="Unassembled WGS sequence"/>
</dbReference>
<dbReference type="InterPro" id="IPR045981">
    <property type="entry name" value="DUF5937"/>
</dbReference>
<gene>
    <name evidence="2" type="ORF">BA062_22235</name>
</gene>
<dbReference type="InterPro" id="IPR051011">
    <property type="entry name" value="Metal_resp_trans_reg"/>
</dbReference>
<dbReference type="PANTHER" id="PTHR43132:SF8">
    <property type="entry name" value="HTH-TYPE TRANSCRIPTIONAL REGULATOR KMTR"/>
    <property type="match status" value="1"/>
</dbReference>
<protein>
    <recommendedName>
        <fullName evidence="1">DUF5937 domain-containing protein</fullName>
    </recommendedName>
</protein>
<comment type="caution">
    <text evidence="2">The sequence shown here is derived from an EMBL/GenBank/DDBJ whole genome shotgun (WGS) entry which is preliminary data.</text>
</comment>
<reference evidence="2 3" key="1">
    <citation type="submission" date="2016-07" db="EMBL/GenBank/DDBJ databases">
        <title>Draft genome sequence of Prauserella sp. YIM 121212, isolated from alkaline soil.</title>
        <authorList>
            <person name="Ruckert C."/>
            <person name="Albersmeier A."/>
            <person name="Jiang C.-L."/>
            <person name="Jiang Y."/>
            <person name="Kalinowski J."/>
            <person name="Schneider O."/>
            <person name="Winkler A."/>
            <person name="Zotchev S.B."/>
        </authorList>
    </citation>
    <scope>NUCLEOTIDE SEQUENCE [LARGE SCALE GENOMIC DNA]</scope>
    <source>
        <strain evidence="2 3">YIM 121212</strain>
    </source>
</reference>
<proteinExistence type="predicted"/>
<name>A0A318LNJ3_9PSEU</name>
<dbReference type="AlphaFoldDB" id="A0A318LNJ3"/>
<dbReference type="InterPro" id="IPR011991">
    <property type="entry name" value="ArsR-like_HTH"/>
</dbReference>
<feature type="domain" description="DUF5937" evidence="1">
    <location>
        <begin position="106"/>
        <end position="225"/>
    </location>
</feature>
<keyword evidence="3" id="KW-1185">Reference proteome</keyword>
<evidence type="ECO:0000313" key="3">
    <source>
        <dbReference type="Proteomes" id="UP000247892"/>
    </source>
</evidence>
<evidence type="ECO:0000259" key="1">
    <source>
        <dbReference type="Pfam" id="PF19361"/>
    </source>
</evidence>
<sequence>MRLRMVFERDDLQRIRVADRPDPMWELVLSLHRARDGLRAEASERLDRLGPLFTLVPRRGTFPDFLTPARPVTDIGEGCEAVACTPRARLLTDLRAVFARRPAPGWVRELADGDRRWRHLVVAALREAHDALVAPRWHEVCRIVAADRAARVRALARDGAGALLASVPGVLGWNGEVLDIAYPGTRTLELAGRGLTLVPSYFCAGRPVTLVDHDLPPVLIYPAGDGGGGNPSPGRRLVPLLGRTRADCLRALTTPLSTSALAARLGTSVGTASKQAAVLRESGLVDSTRDGGAVVHHVTALGEALLSGEVSEPG</sequence>
<dbReference type="Gene3D" id="1.10.10.10">
    <property type="entry name" value="Winged helix-like DNA-binding domain superfamily/Winged helix DNA-binding domain"/>
    <property type="match status" value="1"/>
</dbReference>
<dbReference type="InterPro" id="IPR036388">
    <property type="entry name" value="WH-like_DNA-bd_sf"/>
</dbReference>
<dbReference type="RefSeq" id="WP_110339886.1">
    <property type="nucleotide sequence ID" value="NZ_MASU01000009.1"/>
</dbReference>
<organism evidence="2 3">
    <name type="scientific">Prauserella flavalba</name>
    <dbReference type="NCBI Taxonomy" id="1477506"/>
    <lineage>
        <taxon>Bacteria</taxon>
        <taxon>Bacillati</taxon>
        <taxon>Actinomycetota</taxon>
        <taxon>Actinomycetes</taxon>
        <taxon>Pseudonocardiales</taxon>
        <taxon>Pseudonocardiaceae</taxon>
        <taxon>Prauserella</taxon>
    </lineage>
</organism>
<dbReference type="InterPro" id="IPR036390">
    <property type="entry name" value="WH_DNA-bd_sf"/>
</dbReference>
<evidence type="ECO:0000313" key="2">
    <source>
        <dbReference type="EMBL" id="PXY28587.1"/>
    </source>
</evidence>